<reference evidence="2" key="1">
    <citation type="submission" date="2022-03" db="EMBL/GenBank/DDBJ databases">
        <title>Draft genome sequence of Aduncisulcus paluster, a free-living microaerophilic Fornicata.</title>
        <authorList>
            <person name="Yuyama I."/>
            <person name="Kume K."/>
            <person name="Tamura T."/>
            <person name="Inagaki Y."/>
            <person name="Hashimoto T."/>
        </authorList>
    </citation>
    <scope>NUCLEOTIDE SEQUENCE</scope>
    <source>
        <strain evidence="2">NY0171</strain>
    </source>
</reference>
<feature type="non-terminal residue" evidence="2">
    <location>
        <position position="1"/>
    </location>
</feature>
<gene>
    <name evidence="2" type="ORF">ADUPG1_011934</name>
</gene>
<evidence type="ECO:0008006" key="4">
    <source>
        <dbReference type="Google" id="ProtNLM"/>
    </source>
</evidence>
<keyword evidence="3" id="KW-1185">Reference proteome</keyword>
<feature type="compositionally biased region" description="Low complexity" evidence="1">
    <location>
        <begin position="35"/>
        <end position="44"/>
    </location>
</feature>
<name>A0ABQ5K1G8_9EUKA</name>
<dbReference type="Proteomes" id="UP001057375">
    <property type="component" value="Unassembled WGS sequence"/>
</dbReference>
<evidence type="ECO:0000313" key="2">
    <source>
        <dbReference type="EMBL" id="GKT21543.1"/>
    </source>
</evidence>
<protein>
    <recommendedName>
        <fullName evidence="4">Tesmin/TSO1-like CXC domain-containing protein</fullName>
    </recommendedName>
</protein>
<organism evidence="2 3">
    <name type="scientific">Aduncisulcus paluster</name>
    <dbReference type="NCBI Taxonomy" id="2918883"/>
    <lineage>
        <taxon>Eukaryota</taxon>
        <taxon>Metamonada</taxon>
        <taxon>Carpediemonas-like organisms</taxon>
        <taxon>Aduncisulcus</taxon>
    </lineage>
</organism>
<sequence length="121" mass="13262">LCDIYREGGIPEPPHCFVCVLSTTDRDEMARLIGSSNKSAKSSSDFIESSFVEEKQPKPKPSKTMSDKRGKLKKKRKNNGIAGACTCAGKCLYKSCPCVAAKMKCSKNCHQKPKNATCKNK</sequence>
<dbReference type="EMBL" id="BQXS01012324">
    <property type="protein sequence ID" value="GKT21543.1"/>
    <property type="molecule type" value="Genomic_DNA"/>
</dbReference>
<comment type="caution">
    <text evidence="2">The sequence shown here is derived from an EMBL/GenBank/DDBJ whole genome shotgun (WGS) entry which is preliminary data.</text>
</comment>
<evidence type="ECO:0000256" key="1">
    <source>
        <dbReference type="SAM" id="MobiDB-lite"/>
    </source>
</evidence>
<feature type="region of interest" description="Disordered" evidence="1">
    <location>
        <begin position="34"/>
        <end position="77"/>
    </location>
</feature>
<proteinExistence type="predicted"/>
<evidence type="ECO:0000313" key="3">
    <source>
        <dbReference type="Proteomes" id="UP001057375"/>
    </source>
</evidence>
<accession>A0ABQ5K1G8</accession>